<keyword evidence="1" id="KW-0496">Mitochondrion</keyword>
<keyword evidence="1" id="KW-0679">Respiratory chain</keyword>
<evidence type="ECO:0000256" key="1">
    <source>
        <dbReference type="RuleBase" id="RU000369"/>
    </source>
</evidence>
<name>A0AAD3RPF6_CRYJA</name>
<comment type="subcellular location">
    <subcellularLocation>
        <location evidence="1">Mitochondrion inner membrane</location>
        <topology evidence="1">Multi-pass membrane protein</topology>
    </subcellularLocation>
</comment>
<dbReference type="SUPFAM" id="SSF81442">
    <property type="entry name" value="Cytochrome c oxidase subunit I-like"/>
    <property type="match status" value="1"/>
</dbReference>
<organism evidence="3 4">
    <name type="scientific">Cryptomeria japonica</name>
    <name type="common">Japanese cedar</name>
    <name type="synonym">Cupressus japonica</name>
    <dbReference type="NCBI Taxonomy" id="3369"/>
    <lineage>
        <taxon>Eukaryota</taxon>
        <taxon>Viridiplantae</taxon>
        <taxon>Streptophyta</taxon>
        <taxon>Embryophyta</taxon>
        <taxon>Tracheophyta</taxon>
        <taxon>Spermatophyta</taxon>
        <taxon>Pinopsida</taxon>
        <taxon>Pinidae</taxon>
        <taxon>Conifers II</taxon>
        <taxon>Cupressales</taxon>
        <taxon>Cupressaceae</taxon>
        <taxon>Cryptomeria</taxon>
    </lineage>
</organism>
<reference evidence="3" key="1">
    <citation type="submission" date="2022-12" db="EMBL/GenBank/DDBJ databases">
        <title>Chromosome-Level Genome Assembly of Japanese Cedar (Cryptomeriajaponica D. Don).</title>
        <authorList>
            <person name="Fujino T."/>
            <person name="Yamaguchi K."/>
            <person name="Yokoyama T."/>
            <person name="Hamanaka T."/>
            <person name="Harazono Y."/>
            <person name="Kamada H."/>
            <person name="Kobayashi W."/>
            <person name="Ujino-Ihara T."/>
            <person name="Uchiyama K."/>
            <person name="Matsumoto A."/>
            <person name="Izuno A."/>
            <person name="Tsumura Y."/>
            <person name="Toyoda A."/>
            <person name="Shigenobu S."/>
            <person name="Moriguchi Y."/>
            <person name="Ueno S."/>
            <person name="Kasahara M."/>
        </authorList>
    </citation>
    <scope>NUCLEOTIDE SEQUENCE</scope>
</reference>
<dbReference type="InterPro" id="IPR036927">
    <property type="entry name" value="Cyt_c_oxase-like_su1_sf"/>
</dbReference>
<dbReference type="EC" id="7.1.1.9" evidence="1"/>
<comment type="similarity">
    <text evidence="1">Belongs to the heme-copper respiratory oxidase family.</text>
</comment>
<keyword evidence="1" id="KW-0349">Heme</keyword>
<keyword evidence="1" id="KW-0813">Transport</keyword>
<dbReference type="PANTHER" id="PTHR10422">
    <property type="entry name" value="CYTOCHROME C OXIDASE SUBUNIT 1"/>
    <property type="match status" value="1"/>
</dbReference>
<gene>
    <name evidence="3" type="ORF">SUGI_1226600</name>
</gene>
<feature type="domain" description="Cytochrome oxidase subunit I profile" evidence="2">
    <location>
        <begin position="12"/>
        <end position="79"/>
    </location>
</feature>
<comment type="function">
    <text evidence="1">Component of the cytochrome c oxidase, the last enzyme in the mitochondrial electron transport chain which drives oxidative phosphorylation. The respiratory chain contains 3 multisubunit complexes succinate dehydrogenase (complex II, CII), ubiquinol-cytochrome c oxidoreductase (cytochrome b-c1 complex, complex III, CIII) and cytochrome c oxidase (complex IV, CIV), that cooperate to transfer electrons derived from NADH and succinate to molecular oxygen, creating an electrochemical gradient over the inner membrane that drives transmembrane transport and the ATP synthase. Cytochrome c oxidase is the component of the respiratory chain that catalyzes the reduction of oxygen to water. Electrons originating from reduced cytochrome c in the intermembrane space (IMS) are transferred via the dinuclear copper A center (CU(A)) of subunit 2 and heme A of subunit 1 to the active site in subunit 1, a binuclear center (BNC) formed by heme A3 and copper B (CU(B)). The BNC reduces molecular oxygen to 2 water molecules using 4 electrons from cytochrome c in the IMS and 4 protons from the mitochondrial matrix.</text>
</comment>
<comment type="catalytic activity">
    <reaction evidence="1">
        <text>4 Fe(II)-[cytochrome c] + O2 + 8 H(+)(in) = 4 Fe(III)-[cytochrome c] + 2 H2O + 4 H(+)(out)</text>
        <dbReference type="Rhea" id="RHEA:11436"/>
        <dbReference type="Rhea" id="RHEA-COMP:10350"/>
        <dbReference type="Rhea" id="RHEA-COMP:14399"/>
        <dbReference type="ChEBI" id="CHEBI:15377"/>
        <dbReference type="ChEBI" id="CHEBI:15378"/>
        <dbReference type="ChEBI" id="CHEBI:15379"/>
        <dbReference type="ChEBI" id="CHEBI:29033"/>
        <dbReference type="ChEBI" id="CHEBI:29034"/>
        <dbReference type="EC" id="7.1.1.9"/>
    </reaction>
</comment>
<dbReference type="GO" id="GO:0020037">
    <property type="term" value="F:heme binding"/>
    <property type="evidence" value="ECO:0007669"/>
    <property type="project" value="InterPro"/>
</dbReference>
<keyword evidence="1" id="KW-0999">Mitochondrion inner membrane</keyword>
<dbReference type="Gene3D" id="1.20.210.10">
    <property type="entry name" value="Cytochrome c oxidase-like, subunit I domain"/>
    <property type="match status" value="1"/>
</dbReference>
<dbReference type="AlphaFoldDB" id="A0AAD3RPF6"/>
<protein>
    <recommendedName>
        <fullName evidence="1">Cytochrome c oxidase subunit 1</fullName>
        <ecNumber evidence="1">7.1.1.9</ecNumber>
    </recommendedName>
</protein>
<dbReference type="PROSITE" id="PS50855">
    <property type="entry name" value="COX1"/>
    <property type="match status" value="1"/>
</dbReference>
<dbReference type="Proteomes" id="UP001234787">
    <property type="component" value="Unassembled WGS sequence"/>
</dbReference>
<comment type="caution">
    <text evidence="3">The sequence shown here is derived from an EMBL/GenBank/DDBJ whole genome shotgun (WGS) entry which is preliminary data.</text>
</comment>
<dbReference type="GO" id="GO:0005743">
    <property type="term" value="C:mitochondrial inner membrane"/>
    <property type="evidence" value="ECO:0007669"/>
    <property type="project" value="UniProtKB-SubCell"/>
</dbReference>
<dbReference type="PRINTS" id="PR01165">
    <property type="entry name" value="CYCOXIDASEI"/>
</dbReference>
<proteinExistence type="inferred from homology"/>
<dbReference type="EMBL" id="BSEH01000022">
    <property type="protein sequence ID" value="GLJ56515.1"/>
    <property type="molecule type" value="Genomic_DNA"/>
</dbReference>
<keyword evidence="4" id="KW-1185">Reference proteome</keyword>
<keyword evidence="1" id="KW-0186">Copper</keyword>
<keyword evidence="1" id="KW-0472">Membrane</keyword>
<comment type="pathway">
    <text evidence="1">Energy metabolism; oxidative phosphorylation.</text>
</comment>
<keyword evidence="1" id="KW-0479">Metal-binding</keyword>
<dbReference type="GO" id="GO:0006123">
    <property type="term" value="P:mitochondrial electron transport, cytochrome c to oxygen"/>
    <property type="evidence" value="ECO:0007669"/>
    <property type="project" value="TreeGrafter"/>
</dbReference>
<dbReference type="GO" id="GO:0046872">
    <property type="term" value="F:metal ion binding"/>
    <property type="evidence" value="ECO:0007669"/>
    <property type="project" value="UniProtKB-KW"/>
</dbReference>
<keyword evidence="1" id="KW-0408">Iron</keyword>
<dbReference type="InterPro" id="IPR000883">
    <property type="entry name" value="Cyt_C_Oxase_1"/>
</dbReference>
<accession>A0AAD3RPF6</accession>
<evidence type="ECO:0000313" key="3">
    <source>
        <dbReference type="EMBL" id="GLJ56515.1"/>
    </source>
</evidence>
<evidence type="ECO:0000313" key="4">
    <source>
        <dbReference type="Proteomes" id="UP001234787"/>
    </source>
</evidence>
<dbReference type="GO" id="GO:0004129">
    <property type="term" value="F:cytochrome-c oxidase activity"/>
    <property type="evidence" value="ECO:0007669"/>
    <property type="project" value="UniProtKB-EC"/>
</dbReference>
<dbReference type="PANTHER" id="PTHR10422:SF18">
    <property type="entry name" value="CYTOCHROME C OXIDASE SUBUNIT 1"/>
    <property type="match status" value="1"/>
</dbReference>
<evidence type="ECO:0000259" key="2">
    <source>
        <dbReference type="PROSITE" id="PS50855"/>
    </source>
</evidence>
<dbReference type="GO" id="GO:0015990">
    <property type="term" value="P:electron transport coupled proton transport"/>
    <property type="evidence" value="ECO:0007669"/>
    <property type="project" value="TreeGrafter"/>
</dbReference>
<dbReference type="InterPro" id="IPR023616">
    <property type="entry name" value="Cyt_c_oxase-like_su1_dom"/>
</dbReference>
<keyword evidence="1" id="KW-0249">Electron transport</keyword>
<keyword evidence="1" id="KW-0812">Transmembrane</keyword>
<sequence>MEQDFLIMLTFFQNLVRWLFSTSHKDIGTLHSIFGAVAGVMGTCFSVSIRMELAQPGDQILGGNHQLYNVLITAHAFPMTGDAGGDRWGVGGTNWPL</sequence>